<sequence length="49" mass="5436">MFSLLRRRSLVSSGDFLTFPMKKESGAIPEDTNDNNQQKFSDLTSAPAS</sequence>
<protein>
    <submittedName>
        <fullName evidence="2">(thale cress) hypothetical protein</fullName>
    </submittedName>
</protein>
<dbReference type="Proteomes" id="UP000516314">
    <property type="component" value="Chromosome 2"/>
</dbReference>
<evidence type="ECO:0000313" key="3">
    <source>
        <dbReference type="Proteomes" id="UP000516314"/>
    </source>
</evidence>
<name>A0A7G2EFS3_ARATH</name>
<accession>A0A7G2EFS3</accession>
<proteinExistence type="predicted"/>
<organism evidence="2 3">
    <name type="scientific">Arabidopsis thaliana</name>
    <name type="common">Mouse-ear cress</name>
    <dbReference type="NCBI Taxonomy" id="3702"/>
    <lineage>
        <taxon>Eukaryota</taxon>
        <taxon>Viridiplantae</taxon>
        <taxon>Streptophyta</taxon>
        <taxon>Embryophyta</taxon>
        <taxon>Tracheophyta</taxon>
        <taxon>Spermatophyta</taxon>
        <taxon>Magnoliopsida</taxon>
        <taxon>eudicotyledons</taxon>
        <taxon>Gunneridae</taxon>
        <taxon>Pentapetalae</taxon>
        <taxon>rosids</taxon>
        <taxon>malvids</taxon>
        <taxon>Brassicales</taxon>
        <taxon>Brassicaceae</taxon>
        <taxon>Camelineae</taxon>
        <taxon>Arabidopsis</taxon>
    </lineage>
</organism>
<evidence type="ECO:0000313" key="2">
    <source>
        <dbReference type="EMBL" id="CAD5320925.1"/>
    </source>
</evidence>
<evidence type="ECO:0000256" key="1">
    <source>
        <dbReference type="SAM" id="MobiDB-lite"/>
    </source>
</evidence>
<dbReference type="EMBL" id="LR881467">
    <property type="protein sequence ID" value="CAD5320925.1"/>
    <property type="molecule type" value="Genomic_DNA"/>
</dbReference>
<feature type="compositionally biased region" description="Polar residues" evidence="1">
    <location>
        <begin position="34"/>
        <end position="49"/>
    </location>
</feature>
<reference evidence="2 3" key="1">
    <citation type="submission" date="2020-09" db="EMBL/GenBank/DDBJ databases">
        <authorList>
            <person name="Ashkenazy H."/>
        </authorList>
    </citation>
    <scope>NUCLEOTIDE SEQUENCE [LARGE SCALE GENOMIC DNA]</scope>
    <source>
        <strain evidence="3">cv. Cdm-0</strain>
    </source>
</reference>
<dbReference type="AlphaFoldDB" id="A0A7G2EFS3"/>
<feature type="region of interest" description="Disordered" evidence="1">
    <location>
        <begin position="24"/>
        <end position="49"/>
    </location>
</feature>
<gene>
    <name evidence="2" type="ORF">AT9943_LOCUS9016</name>
</gene>